<evidence type="ECO:0000313" key="9">
    <source>
        <dbReference type="EMBL" id="SMF29789.1"/>
    </source>
</evidence>
<dbReference type="Pfam" id="PF01355">
    <property type="entry name" value="HIPIP"/>
    <property type="match status" value="1"/>
</dbReference>
<comment type="similarity">
    <text evidence="7">Belongs to the high-potential iron-sulfur protein (HiPIP) family.</text>
</comment>
<sequence length="103" mass="11163">MNASRRTFVIACLGAASFAMQRGARAAAEPSKLEESDAQAKQYGYRLDASKVDASRYPTYKFGQRCANCSLFDGKSGDAWGGCILFGQKEVAAKGWCSQYTNV</sequence>
<dbReference type="GeneID" id="95553835"/>
<protein>
    <recommendedName>
        <fullName evidence="7">High-potential iron-sulfur protein</fullName>
        <shortName evidence="7">HiPIP</shortName>
    </recommendedName>
</protein>
<reference evidence="10" key="1">
    <citation type="submission" date="2017-04" db="EMBL/GenBank/DDBJ databases">
        <authorList>
            <person name="Varghese N."/>
            <person name="Submissions S."/>
        </authorList>
    </citation>
    <scope>NUCLEOTIDE SEQUENCE [LARGE SCALE GENOMIC DNA]</scope>
    <source>
        <strain evidence="10">Ballard 720</strain>
    </source>
</reference>
<gene>
    <name evidence="9" type="ORF">SAMN06295900_10582</name>
</gene>
<keyword evidence="6 7" id="KW-0411">Iron-sulfur</keyword>
<accession>A0A1X7E949</accession>
<feature type="domain" description="High potential iron-sulfur proteins family profile" evidence="8">
    <location>
        <begin position="27"/>
        <end position="103"/>
    </location>
</feature>
<dbReference type="Gene3D" id="4.10.490.10">
    <property type="entry name" value="High potential iron-sulphur protein"/>
    <property type="match status" value="1"/>
</dbReference>
<evidence type="ECO:0000313" key="10">
    <source>
        <dbReference type="Proteomes" id="UP000192911"/>
    </source>
</evidence>
<dbReference type="AlphaFoldDB" id="A0A1X7E949"/>
<dbReference type="GO" id="GO:0046872">
    <property type="term" value="F:metal ion binding"/>
    <property type="evidence" value="ECO:0007669"/>
    <property type="project" value="UniProtKB-KW"/>
</dbReference>
<dbReference type="InterPro" id="IPR036369">
    <property type="entry name" value="HIPIP_sf"/>
</dbReference>
<evidence type="ECO:0000256" key="4">
    <source>
        <dbReference type="ARBA" id="ARBA00022982"/>
    </source>
</evidence>
<dbReference type="GO" id="GO:0019646">
    <property type="term" value="P:aerobic electron transport chain"/>
    <property type="evidence" value="ECO:0007669"/>
    <property type="project" value="InterPro"/>
</dbReference>
<keyword evidence="1 7" id="KW-0813">Transport</keyword>
<dbReference type="GO" id="GO:0009055">
    <property type="term" value="F:electron transfer activity"/>
    <property type="evidence" value="ECO:0007669"/>
    <property type="project" value="InterPro"/>
</dbReference>
<evidence type="ECO:0000256" key="5">
    <source>
        <dbReference type="ARBA" id="ARBA00023004"/>
    </source>
</evidence>
<dbReference type="OrthoDB" id="5298540at2"/>
<proteinExistence type="inferred from homology"/>
<keyword evidence="5 7" id="KW-0408">Iron</keyword>
<evidence type="ECO:0000256" key="3">
    <source>
        <dbReference type="ARBA" id="ARBA00022723"/>
    </source>
</evidence>
<organism evidence="9 10">
    <name type="scientific">Trinickia caryophylli</name>
    <name type="common">Paraburkholderia caryophylli</name>
    <dbReference type="NCBI Taxonomy" id="28094"/>
    <lineage>
        <taxon>Bacteria</taxon>
        <taxon>Pseudomonadati</taxon>
        <taxon>Pseudomonadota</taxon>
        <taxon>Betaproteobacteria</taxon>
        <taxon>Burkholderiales</taxon>
        <taxon>Burkholderiaceae</taxon>
        <taxon>Trinickia</taxon>
    </lineage>
</organism>
<evidence type="ECO:0000256" key="1">
    <source>
        <dbReference type="ARBA" id="ARBA00022448"/>
    </source>
</evidence>
<evidence type="ECO:0000256" key="7">
    <source>
        <dbReference type="RuleBase" id="RU000620"/>
    </source>
</evidence>
<keyword evidence="2 7" id="KW-0004">4Fe-4S</keyword>
<dbReference type="RefSeq" id="WP_085227349.1">
    <property type="nucleotide sequence ID" value="NZ_BSQD01000004.1"/>
</dbReference>
<dbReference type="GO" id="GO:0051539">
    <property type="term" value="F:4 iron, 4 sulfur cluster binding"/>
    <property type="evidence" value="ECO:0007669"/>
    <property type="project" value="UniProtKB-KW"/>
</dbReference>
<dbReference type="Proteomes" id="UP000192911">
    <property type="component" value="Unassembled WGS sequence"/>
</dbReference>
<dbReference type="InterPro" id="IPR000170">
    <property type="entry name" value="High_potential_FeS_prot"/>
</dbReference>
<keyword evidence="10" id="KW-1185">Reference proteome</keyword>
<dbReference type="PROSITE" id="PS51373">
    <property type="entry name" value="HIPIP"/>
    <property type="match status" value="1"/>
</dbReference>
<dbReference type="EMBL" id="FXAH01000005">
    <property type="protein sequence ID" value="SMF29789.1"/>
    <property type="molecule type" value="Genomic_DNA"/>
</dbReference>
<comment type="function">
    <text evidence="7">Specific class of high-redox-potential 4Fe-4S ferredoxins. Functions in anaerobic electron transport in most purple and in some other photosynthetic bacteria and in at least one genus (Paracoccus) of halophilic, denitrifying bacteria.</text>
</comment>
<comment type="subunit">
    <text evidence="7">Homodimer.</text>
</comment>
<name>A0A1X7E949_TRICW</name>
<evidence type="ECO:0000259" key="8">
    <source>
        <dbReference type="PROSITE" id="PS51373"/>
    </source>
</evidence>
<dbReference type="SUPFAM" id="SSF57652">
    <property type="entry name" value="HIPIP (high potential iron protein)"/>
    <property type="match status" value="1"/>
</dbReference>
<evidence type="ECO:0000256" key="2">
    <source>
        <dbReference type="ARBA" id="ARBA00022485"/>
    </source>
</evidence>
<keyword evidence="3 7" id="KW-0479">Metal-binding</keyword>
<dbReference type="STRING" id="28094.SAMN06295900_10582"/>
<evidence type="ECO:0000256" key="6">
    <source>
        <dbReference type="ARBA" id="ARBA00023014"/>
    </source>
</evidence>
<keyword evidence="4 7" id="KW-0249">Electron transport</keyword>